<feature type="transmembrane region" description="Helical" evidence="1">
    <location>
        <begin position="485"/>
        <end position="505"/>
    </location>
</feature>
<dbReference type="Proteomes" id="UP000045978">
    <property type="component" value="Unassembled WGS sequence"/>
</dbReference>
<keyword evidence="1" id="KW-0472">Membrane</keyword>
<feature type="transmembrane region" description="Helical" evidence="1">
    <location>
        <begin position="392"/>
        <end position="411"/>
    </location>
</feature>
<feature type="transmembrane region" description="Helical" evidence="1">
    <location>
        <begin position="189"/>
        <end position="220"/>
    </location>
</feature>
<proteinExistence type="predicted"/>
<dbReference type="AlphaFoldDB" id="A0A0K2ZPV4"/>
<evidence type="ECO:0008006" key="4">
    <source>
        <dbReference type="Google" id="ProtNLM"/>
    </source>
</evidence>
<feature type="transmembrane region" description="Helical" evidence="1">
    <location>
        <begin position="12"/>
        <end position="36"/>
    </location>
</feature>
<dbReference type="PANTHER" id="PTHR34219">
    <property type="entry name" value="IRON-REGULATED INNER MEMBRANE PROTEIN-RELATED"/>
    <property type="match status" value="1"/>
</dbReference>
<dbReference type="Pfam" id="PF03929">
    <property type="entry name" value="PepSY_TM"/>
    <property type="match status" value="1"/>
</dbReference>
<evidence type="ECO:0000313" key="2">
    <source>
        <dbReference type="EMBL" id="CTP86264.1"/>
    </source>
</evidence>
<dbReference type="PANTHER" id="PTHR34219:SF4">
    <property type="entry name" value="PEPSY DOMAIN-CONTAINING PROTEIN"/>
    <property type="match status" value="1"/>
</dbReference>
<evidence type="ECO:0000313" key="3">
    <source>
        <dbReference type="Proteomes" id="UP000045978"/>
    </source>
</evidence>
<dbReference type="RefSeq" id="WP_053837763.1">
    <property type="nucleotide sequence ID" value="NZ_CP076251.1"/>
</dbReference>
<accession>A0A0K2ZPV4</accession>
<reference evidence="2 3" key="1">
    <citation type="submission" date="2015-07" db="EMBL/GenBank/DDBJ databases">
        <authorList>
            <person name="Noorani M."/>
        </authorList>
    </citation>
    <scope>NUCLEOTIDE SEQUENCE [LARGE SCALE GENOMIC DNA]</scope>
    <source>
        <strain evidence="2">LMG730</strain>
    </source>
</reference>
<feature type="transmembrane region" description="Helical" evidence="1">
    <location>
        <begin position="427"/>
        <end position="445"/>
    </location>
</feature>
<feature type="transmembrane region" description="Helical" evidence="1">
    <location>
        <begin position="349"/>
        <end position="371"/>
    </location>
</feature>
<dbReference type="InterPro" id="IPR005625">
    <property type="entry name" value="PepSY-ass_TM"/>
</dbReference>
<organism evidence="2 3">
    <name type="scientific">Xanthomonas graminis pv. phlei</name>
    <dbReference type="NCBI Taxonomy" id="487906"/>
    <lineage>
        <taxon>Bacteria</taxon>
        <taxon>Pseudomonadati</taxon>
        <taxon>Pseudomonadota</taxon>
        <taxon>Gammaproteobacteria</taxon>
        <taxon>Lysobacterales</taxon>
        <taxon>Lysobacteraceae</taxon>
        <taxon>Xanthomonas</taxon>
        <taxon>Xanthomonas translucens group</taxon>
        <taxon>Xanthomonas graminis</taxon>
    </lineage>
</organism>
<feature type="transmembrane region" description="Helical" evidence="1">
    <location>
        <begin position="147"/>
        <end position="168"/>
    </location>
</feature>
<feature type="transmembrane region" description="Helical" evidence="1">
    <location>
        <begin position="452"/>
        <end position="470"/>
    </location>
</feature>
<gene>
    <name evidence="2" type="ORF">XTPLMG730_1404</name>
</gene>
<keyword evidence="1" id="KW-1133">Transmembrane helix</keyword>
<name>A0A0K2ZPV4_9XANT</name>
<sequence>MKQGFRQSMAWLHTWTGLLVGWVLLLIFMAGTTSYFRDEISRWMRPELPRAPLSTDTVATRAVALLQREAPQSPQWTVQLPGARSSFTQLFWRNPPPADGSAQSGTQMFGEALLDPLSGQASTARATRGGEFFYRLHFDLHYLPVLWARYIVGFCAMFMLVAIISGVITHKKIFKDFFTFRPAKGQRSWLDFHNVSAVLALPYHAMITYTGLVTLMLMYLPWGIKVAYPNAEDAFYADAFSQPQNPRDASGQPGTRLPIARLLDVARAEWGAQAPIAGFSLYNPGDAAAVIEIRQGEGRRLAYDPPVLLLDAGNGQILARSGSPGAAAQTRSTLYGLHLAHFARSGLRWLLFGSGLLGCLMVASGVILWAVKERPKHAKAGRIGFGLRLVDALNIGTVAGLPIAFAAYFWGNRLIPVQVAERPEQEAAAFFLAWAAALLAAFAWPRRAMWAWQLYLGAALFALLPVLNAATSDAHLGNSIPARDWALAGVDLVCCALGCVLALAARRMQRWQPPLSAAERRARERAAAQPVSSAALETP</sequence>
<dbReference type="EMBL" id="CXOJ01000023">
    <property type="protein sequence ID" value="CTP86264.1"/>
    <property type="molecule type" value="Genomic_DNA"/>
</dbReference>
<keyword evidence="1" id="KW-0812">Transmembrane</keyword>
<evidence type="ECO:0000256" key="1">
    <source>
        <dbReference type="SAM" id="Phobius"/>
    </source>
</evidence>
<protein>
    <recommendedName>
        <fullName evidence="4">Iron-regulated membrane protein</fullName>
    </recommendedName>
</protein>